<dbReference type="AlphaFoldDB" id="A0A6M3X775"/>
<name>A0A6M3X775_9ZZZZ</name>
<evidence type="ECO:0000313" key="1">
    <source>
        <dbReference type="EMBL" id="QJH93023.1"/>
    </source>
</evidence>
<reference evidence="1" key="1">
    <citation type="submission" date="2020-03" db="EMBL/GenBank/DDBJ databases">
        <title>The deep terrestrial virosphere.</title>
        <authorList>
            <person name="Holmfeldt K."/>
            <person name="Nilsson E."/>
            <person name="Simone D."/>
            <person name="Lopez-Fernandez M."/>
            <person name="Wu X."/>
            <person name="de Brujin I."/>
            <person name="Lundin D."/>
            <person name="Andersson A."/>
            <person name="Bertilsson S."/>
            <person name="Dopson M."/>
        </authorList>
    </citation>
    <scope>NUCLEOTIDE SEQUENCE</scope>
    <source>
        <strain evidence="1">MM171B02517</strain>
    </source>
</reference>
<sequence>MPKPKLKVSLLFKADVVVTVEALSADAETFVDKILEDITVSKSKSWCG</sequence>
<gene>
    <name evidence="1" type="ORF">MM171B02517_0010</name>
</gene>
<protein>
    <submittedName>
        <fullName evidence="1">Uncharacterized protein</fullName>
    </submittedName>
</protein>
<dbReference type="EMBL" id="MT143939">
    <property type="protein sequence ID" value="QJH93023.1"/>
    <property type="molecule type" value="Genomic_DNA"/>
</dbReference>
<organism evidence="1">
    <name type="scientific">viral metagenome</name>
    <dbReference type="NCBI Taxonomy" id="1070528"/>
    <lineage>
        <taxon>unclassified sequences</taxon>
        <taxon>metagenomes</taxon>
        <taxon>organismal metagenomes</taxon>
    </lineage>
</organism>
<accession>A0A6M3X775</accession>
<proteinExistence type="predicted"/>